<sequence length="287" mass="30350">MIDVTVTFVLVHGQNSNASIWSVVQRELALLGHRAVAVDLPGHGVEAGFPAGYQAPQDPAALAQSPSAMASVTLADNVERVTGIVCRAAEHGPVVLVGHSLGGLTLSAVAAVVPELIDRLVYVSAWCCVRMSAAEYSQSPENAESKLGDTVGLLVGDPAQLGALRLNWRTSDTALLAALKEALLADGTDQEFLAHLNTLEPDESLAVVSSDTQVDAATWGRVPRSYVRLTGDRTMPVALQDRFIKEADALTPDNPFDVHSIDSGHVRALLRGPELVEILDGLARRTG</sequence>
<dbReference type="PANTHER" id="PTHR37017:SF11">
    <property type="entry name" value="ESTERASE_LIPASE_THIOESTERASE DOMAIN-CONTAINING PROTEIN"/>
    <property type="match status" value="1"/>
</dbReference>
<evidence type="ECO:0000313" key="3">
    <source>
        <dbReference type="Proteomes" id="UP001220022"/>
    </source>
</evidence>
<gene>
    <name evidence="2" type="ORF">P2L57_20515</name>
</gene>
<evidence type="ECO:0000259" key="1">
    <source>
        <dbReference type="Pfam" id="PF12697"/>
    </source>
</evidence>
<dbReference type="Proteomes" id="UP001220022">
    <property type="component" value="Unassembled WGS sequence"/>
</dbReference>
<evidence type="ECO:0000313" key="2">
    <source>
        <dbReference type="EMBL" id="MDF2258017.1"/>
    </source>
</evidence>
<organism evidence="2 3">
    <name type="scientific">Streptantibioticus ferralitis</name>
    <dbReference type="NCBI Taxonomy" id="236510"/>
    <lineage>
        <taxon>Bacteria</taxon>
        <taxon>Bacillati</taxon>
        <taxon>Actinomycetota</taxon>
        <taxon>Actinomycetes</taxon>
        <taxon>Kitasatosporales</taxon>
        <taxon>Streptomycetaceae</taxon>
        <taxon>Streptantibioticus</taxon>
    </lineage>
</organism>
<dbReference type="InterPro" id="IPR052897">
    <property type="entry name" value="Sec-Metab_Biosynth_Hydrolase"/>
</dbReference>
<reference evidence="2 3" key="1">
    <citation type="submission" date="2023-03" db="EMBL/GenBank/DDBJ databases">
        <title>Draft genome sequence of type strain Streptomyces ferralitis JCM 14344.</title>
        <authorList>
            <person name="Klaysubun C."/>
            <person name="Duangmal K."/>
        </authorList>
    </citation>
    <scope>NUCLEOTIDE SEQUENCE [LARGE SCALE GENOMIC DNA]</scope>
    <source>
        <strain evidence="2 3">JCM 14344</strain>
    </source>
</reference>
<keyword evidence="3" id="KW-1185">Reference proteome</keyword>
<dbReference type="EMBL" id="JARHTQ010000013">
    <property type="protein sequence ID" value="MDF2258017.1"/>
    <property type="molecule type" value="Genomic_DNA"/>
</dbReference>
<dbReference type="PANTHER" id="PTHR37017">
    <property type="entry name" value="AB HYDROLASE-1 DOMAIN-CONTAINING PROTEIN-RELATED"/>
    <property type="match status" value="1"/>
</dbReference>
<dbReference type="InterPro" id="IPR029058">
    <property type="entry name" value="AB_hydrolase_fold"/>
</dbReference>
<name>A0ABT5Z2W7_9ACTN</name>
<keyword evidence="2" id="KW-0378">Hydrolase</keyword>
<comment type="caution">
    <text evidence="2">The sequence shown here is derived from an EMBL/GenBank/DDBJ whole genome shotgun (WGS) entry which is preliminary data.</text>
</comment>
<dbReference type="SUPFAM" id="SSF53474">
    <property type="entry name" value="alpha/beta-Hydrolases"/>
    <property type="match status" value="1"/>
</dbReference>
<accession>A0ABT5Z2W7</accession>
<dbReference type="Gene3D" id="3.40.50.1820">
    <property type="entry name" value="alpha/beta hydrolase"/>
    <property type="match status" value="1"/>
</dbReference>
<feature type="domain" description="AB hydrolase-1" evidence="1">
    <location>
        <begin position="8"/>
        <end position="268"/>
    </location>
</feature>
<dbReference type="Pfam" id="PF12697">
    <property type="entry name" value="Abhydrolase_6"/>
    <property type="match status" value="1"/>
</dbReference>
<protein>
    <submittedName>
        <fullName evidence="2">Alpha/beta fold hydrolase</fullName>
    </submittedName>
</protein>
<dbReference type="GO" id="GO:0016787">
    <property type="term" value="F:hydrolase activity"/>
    <property type="evidence" value="ECO:0007669"/>
    <property type="project" value="UniProtKB-KW"/>
</dbReference>
<proteinExistence type="predicted"/>
<dbReference type="InterPro" id="IPR000073">
    <property type="entry name" value="AB_hydrolase_1"/>
</dbReference>
<dbReference type="RefSeq" id="WP_275816614.1">
    <property type="nucleotide sequence ID" value="NZ_BAAANM010000007.1"/>
</dbReference>